<comment type="caution">
    <text evidence="2">The sequence shown here is derived from an EMBL/GenBank/DDBJ whole genome shotgun (WGS) entry which is preliminary data.</text>
</comment>
<feature type="compositionally biased region" description="Acidic residues" evidence="1">
    <location>
        <begin position="40"/>
        <end position="49"/>
    </location>
</feature>
<dbReference type="EMBL" id="CADEBC010000479">
    <property type="protein sequence ID" value="CAB3233181.1"/>
    <property type="molecule type" value="Genomic_DNA"/>
</dbReference>
<evidence type="ECO:0000313" key="3">
    <source>
        <dbReference type="Proteomes" id="UP000494106"/>
    </source>
</evidence>
<name>A0A8S0ZNJ8_ARCPL</name>
<reference evidence="2 3" key="1">
    <citation type="submission" date="2020-04" db="EMBL/GenBank/DDBJ databases">
        <authorList>
            <person name="Wallbank WR R."/>
            <person name="Pardo Diaz C."/>
            <person name="Kozak K."/>
            <person name="Martin S."/>
            <person name="Jiggins C."/>
            <person name="Moest M."/>
            <person name="Warren A I."/>
            <person name="Byers J.R.P. K."/>
            <person name="Montejo-Kovacevich G."/>
            <person name="Yen C E."/>
        </authorList>
    </citation>
    <scope>NUCLEOTIDE SEQUENCE [LARGE SCALE GENOMIC DNA]</scope>
</reference>
<sequence>MGPGETNAFRKCGIYPYNESVFTEEDFVPSTVTDRPEPGQDIDETDAEIEIEKHDSHPTPPTSPSILVEEPSQQIRSPKFNSPQVELSQEVHNLITVNFEEIPQQQQASTSKFVNSFISPQNFRLPLKAGPGKIKKRSRPLGRSMIVTDTPEKDRRRRRLF</sequence>
<dbReference type="Proteomes" id="UP000494106">
    <property type="component" value="Unassembled WGS sequence"/>
</dbReference>
<protein>
    <submittedName>
        <fullName evidence="2">Uncharacterized protein</fullName>
    </submittedName>
</protein>
<dbReference type="AlphaFoldDB" id="A0A8S0ZNJ8"/>
<keyword evidence="3" id="KW-1185">Reference proteome</keyword>
<feature type="region of interest" description="Disordered" evidence="1">
    <location>
        <begin position="26"/>
        <end position="72"/>
    </location>
</feature>
<feature type="region of interest" description="Disordered" evidence="1">
    <location>
        <begin position="127"/>
        <end position="161"/>
    </location>
</feature>
<accession>A0A8S0ZNJ8</accession>
<evidence type="ECO:0000313" key="2">
    <source>
        <dbReference type="EMBL" id="CAB3233181.1"/>
    </source>
</evidence>
<proteinExistence type="predicted"/>
<evidence type="ECO:0000256" key="1">
    <source>
        <dbReference type="SAM" id="MobiDB-lite"/>
    </source>
</evidence>
<dbReference type="OrthoDB" id="4327074at2759"/>
<organism evidence="2 3">
    <name type="scientific">Arctia plantaginis</name>
    <name type="common">Wood tiger moth</name>
    <name type="synonym">Phalaena plantaginis</name>
    <dbReference type="NCBI Taxonomy" id="874455"/>
    <lineage>
        <taxon>Eukaryota</taxon>
        <taxon>Metazoa</taxon>
        <taxon>Ecdysozoa</taxon>
        <taxon>Arthropoda</taxon>
        <taxon>Hexapoda</taxon>
        <taxon>Insecta</taxon>
        <taxon>Pterygota</taxon>
        <taxon>Neoptera</taxon>
        <taxon>Endopterygota</taxon>
        <taxon>Lepidoptera</taxon>
        <taxon>Glossata</taxon>
        <taxon>Ditrysia</taxon>
        <taxon>Noctuoidea</taxon>
        <taxon>Erebidae</taxon>
        <taxon>Arctiinae</taxon>
        <taxon>Arctia</taxon>
    </lineage>
</organism>
<gene>
    <name evidence="2" type="ORF">APLA_LOCUS5091</name>
</gene>